<dbReference type="PROSITE" id="PS50297">
    <property type="entry name" value="ANK_REP_REGION"/>
    <property type="match status" value="1"/>
</dbReference>
<dbReference type="InterPro" id="IPR050663">
    <property type="entry name" value="Ankyrin-SOCS_Box"/>
</dbReference>
<proteinExistence type="predicted"/>
<dbReference type="GO" id="GO:0000976">
    <property type="term" value="F:transcription cis-regulatory region binding"/>
    <property type="evidence" value="ECO:0007669"/>
    <property type="project" value="TreeGrafter"/>
</dbReference>
<dbReference type="SUPFAM" id="SSF48403">
    <property type="entry name" value="Ankyrin repeat"/>
    <property type="match status" value="1"/>
</dbReference>
<feature type="repeat" description="ANK" evidence="3">
    <location>
        <begin position="351"/>
        <end position="383"/>
    </location>
</feature>
<dbReference type="OrthoDB" id="1683831at2759"/>
<dbReference type="Pfam" id="PF12796">
    <property type="entry name" value="Ank_2"/>
    <property type="match status" value="1"/>
</dbReference>
<dbReference type="PANTHER" id="PTHR24193:SF121">
    <property type="entry name" value="ADA2A-CONTAINING COMPLEX COMPONENT 3, ISOFORM D"/>
    <property type="match status" value="1"/>
</dbReference>
<evidence type="ECO:0000256" key="1">
    <source>
        <dbReference type="ARBA" id="ARBA00022737"/>
    </source>
</evidence>
<dbReference type="PANTHER" id="PTHR24193">
    <property type="entry name" value="ANKYRIN REPEAT PROTEIN"/>
    <property type="match status" value="1"/>
</dbReference>
<feature type="repeat" description="ANK" evidence="3">
    <location>
        <begin position="494"/>
        <end position="526"/>
    </location>
</feature>
<evidence type="ECO:0000256" key="2">
    <source>
        <dbReference type="ARBA" id="ARBA00023043"/>
    </source>
</evidence>
<evidence type="ECO:0000256" key="3">
    <source>
        <dbReference type="PROSITE-ProRule" id="PRU00023"/>
    </source>
</evidence>
<dbReference type="InterPro" id="IPR036770">
    <property type="entry name" value="Ankyrin_rpt-contain_sf"/>
</dbReference>
<dbReference type="EMBL" id="CAJNNV010029665">
    <property type="protein sequence ID" value="CAE8629585.1"/>
    <property type="molecule type" value="Genomic_DNA"/>
</dbReference>
<sequence>MPPVLSRGPHSPAQQPSYPCYCVKVKDVILMVELEPHDTLKRKGALVMYEPGMVVIFVSHQWLSLWHPDPSMLQFRVLQNYLVNAMKGQVKTETYWMSFLYFHRDEAMDPAFMENAYIWYDYFSVPQGVARHCPVDTNSSIHSAVDTNSSLDSQFDFLNAVQSIPIYVSMCKWFFVLCPSMKHENGQFCDFLSWSRRGWCQVEEITRRLSHFTEMVVIVTGDEQAVLHDSQDYLSHPVGTLDFACCQMKHMKDGQSIPCDKVLVSEVIQGLLGRLVDEKSLKAEDTFHFRLVKSLSPSLLSDLPDVRPCASMGNADAFLSDFRFSRPSISFFCAAQECPERPSYAAQAGDPGWGPLFWAALKQDLDVIKELVRRGHDVDERSREKAVGVLVDRGSTPLLVAAMLSGNGLSVRTLLDLKADHSITNQSGLAPLGASCIGGHSKNTMVLLEWGADIGASQDDMDGQALLMASSFSRTNVCRVLVESKADIDATNIWGATALHAASMGGDMVNLKYLLDHKADVEKQHLPRTTFAKVGYFAVNTLLAAGLQKQALQGIGHAHLGSSLLSAALHGHTHCVTELLLRRADLNVRNNNGKSAQELAELRSHMTALDLLRTWRPPPPRKGSFFADPIFV</sequence>
<dbReference type="Proteomes" id="UP000654075">
    <property type="component" value="Unassembled WGS sequence"/>
</dbReference>
<dbReference type="GO" id="GO:0045944">
    <property type="term" value="P:positive regulation of transcription by RNA polymerase II"/>
    <property type="evidence" value="ECO:0007669"/>
    <property type="project" value="TreeGrafter"/>
</dbReference>
<evidence type="ECO:0000313" key="6">
    <source>
        <dbReference type="Proteomes" id="UP000654075"/>
    </source>
</evidence>
<comment type="caution">
    <text evidence="4">The sequence shown here is derived from an EMBL/GenBank/DDBJ whole genome shotgun (WGS) entry which is preliminary data.</text>
</comment>
<dbReference type="InterPro" id="IPR002110">
    <property type="entry name" value="Ankyrin_rpt"/>
</dbReference>
<dbReference type="GO" id="GO:0005634">
    <property type="term" value="C:nucleus"/>
    <property type="evidence" value="ECO:0007669"/>
    <property type="project" value="TreeGrafter"/>
</dbReference>
<dbReference type="PROSITE" id="PS50088">
    <property type="entry name" value="ANK_REPEAT"/>
    <property type="match status" value="2"/>
</dbReference>
<dbReference type="Pfam" id="PF13637">
    <property type="entry name" value="Ank_4"/>
    <property type="match status" value="1"/>
</dbReference>
<name>A0A813D9Q5_POLGL</name>
<dbReference type="Pfam" id="PF00023">
    <property type="entry name" value="Ank"/>
    <property type="match status" value="1"/>
</dbReference>
<dbReference type="EMBL" id="CAJNNV010000640">
    <property type="protein sequence ID" value="CAE8583186.1"/>
    <property type="molecule type" value="Genomic_DNA"/>
</dbReference>
<organism evidence="4 6">
    <name type="scientific">Polarella glacialis</name>
    <name type="common">Dinoflagellate</name>
    <dbReference type="NCBI Taxonomy" id="89957"/>
    <lineage>
        <taxon>Eukaryota</taxon>
        <taxon>Sar</taxon>
        <taxon>Alveolata</taxon>
        <taxon>Dinophyceae</taxon>
        <taxon>Suessiales</taxon>
        <taxon>Suessiaceae</taxon>
        <taxon>Polarella</taxon>
    </lineage>
</organism>
<accession>A0A813D9Q5</accession>
<dbReference type="SMART" id="SM00248">
    <property type="entry name" value="ANK"/>
    <property type="match status" value="5"/>
</dbReference>
<reference evidence="4" key="1">
    <citation type="submission" date="2021-02" db="EMBL/GenBank/DDBJ databases">
        <authorList>
            <person name="Dougan E. K."/>
            <person name="Rhodes N."/>
            <person name="Thang M."/>
            <person name="Chan C."/>
        </authorList>
    </citation>
    <scope>NUCLEOTIDE SEQUENCE</scope>
</reference>
<evidence type="ECO:0000313" key="4">
    <source>
        <dbReference type="EMBL" id="CAE8583186.1"/>
    </source>
</evidence>
<keyword evidence="6" id="KW-1185">Reference proteome</keyword>
<dbReference type="AlphaFoldDB" id="A0A813D9Q5"/>
<protein>
    <submittedName>
        <fullName evidence="4">Uncharacterized protein</fullName>
    </submittedName>
</protein>
<dbReference type="Gene3D" id="1.25.40.20">
    <property type="entry name" value="Ankyrin repeat-containing domain"/>
    <property type="match status" value="2"/>
</dbReference>
<keyword evidence="1" id="KW-0677">Repeat</keyword>
<evidence type="ECO:0000313" key="5">
    <source>
        <dbReference type="EMBL" id="CAE8629585.1"/>
    </source>
</evidence>
<gene>
    <name evidence="4" type="ORF">PGLA1383_LOCUS2173</name>
    <name evidence="5" type="ORF">PGLA1383_LOCUS46022</name>
</gene>
<keyword evidence="2 3" id="KW-0040">ANK repeat</keyword>